<gene>
    <name evidence="1" type="ORF">Q644_04640</name>
</gene>
<dbReference type="Proteomes" id="UP000016842">
    <property type="component" value="Unassembled WGS sequence"/>
</dbReference>
<comment type="caution">
    <text evidence="1">The sequence shown here is derived from an EMBL/GenBank/DDBJ whole genome shotgun (WGS) entry which is preliminary data.</text>
</comment>
<dbReference type="AlphaFoldDB" id="U4VCM7"/>
<sequence length="32" mass="3649">MPSGVVKFALKDTAMKMFFSSELPERTLKMDL</sequence>
<organism evidence="1 2">
    <name type="scientific">Brucella intermedia 229E</name>
    <dbReference type="NCBI Taxonomy" id="1337887"/>
    <lineage>
        <taxon>Bacteria</taxon>
        <taxon>Pseudomonadati</taxon>
        <taxon>Pseudomonadota</taxon>
        <taxon>Alphaproteobacteria</taxon>
        <taxon>Hyphomicrobiales</taxon>
        <taxon>Brucellaceae</taxon>
        <taxon>Brucella/Ochrobactrum group</taxon>
        <taxon>Brucella</taxon>
    </lineage>
</organism>
<protein>
    <submittedName>
        <fullName evidence="1">Uncharacterized protein</fullName>
    </submittedName>
</protein>
<name>U4VCM7_9HYPH</name>
<evidence type="ECO:0000313" key="2">
    <source>
        <dbReference type="Proteomes" id="UP000016842"/>
    </source>
</evidence>
<proteinExistence type="predicted"/>
<dbReference type="EMBL" id="ASXJ01000320">
    <property type="protein sequence ID" value="ERM00471.1"/>
    <property type="molecule type" value="Genomic_DNA"/>
</dbReference>
<reference evidence="1 2" key="1">
    <citation type="journal article" date="2014" name="FEMS Microbiol. Lett.">
        <title>Genome sequencing analysis reveals virulence-related gene content of Ochrobactrum intermedium strain 229E, a urease-positive strain isolated from the human gastric niche.</title>
        <authorList>
            <person name="Kulkarni G.J."/>
            <person name="Shetty S."/>
            <person name="Dharne M.S."/>
            <person name="Shouche Y.S."/>
        </authorList>
    </citation>
    <scope>NUCLEOTIDE SEQUENCE [LARGE SCALE GENOMIC DNA]</scope>
    <source>
        <strain evidence="1 2">229E</strain>
    </source>
</reference>
<accession>U4VCM7</accession>
<evidence type="ECO:0000313" key="1">
    <source>
        <dbReference type="EMBL" id="ERM00471.1"/>
    </source>
</evidence>